<proteinExistence type="predicted"/>
<dbReference type="Gene3D" id="1.10.10.10">
    <property type="entry name" value="Winged helix-like DNA-binding domain superfamily/Winged helix DNA-binding domain"/>
    <property type="match status" value="1"/>
</dbReference>
<dbReference type="RefSeq" id="WP_170034408.1">
    <property type="nucleotide sequence ID" value="NZ_JABDTL010000001.1"/>
</dbReference>
<gene>
    <name evidence="3" type="ORF">HNQ61_002196</name>
</gene>
<dbReference type="AlphaFoldDB" id="A0A841GXU4"/>
<feature type="domain" description="Bacterial transcriptional activator" evidence="2">
    <location>
        <begin position="103"/>
        <end position="240"/>
    </location>
</feature>
<dbReference type="GO" id="GO:0003677">
    <property type="term" value="F:DNA binding"/>
    <property type="evidence" value="ECO:0007669"/>
    <property type="project" value="UniProtKB-KW"/>
</dbReference>
<evidence type="ECO:0000313" key="4">
    <source>
        <dbReference type="Proteomes" id="UP000582837"/>
    </source>
</evidence>
<reference evidence="3 4" key="1">
    <citation type="submission" date="2020-08" db="EMBL/GenBank/DDBJ databases">
        <title>Genomic Encyclopedia of Type Strains, Phase IV (KMG-IV): sequencing the most valuable type-strain genomes for metagenomic binning, comparative biology and taxonomic classification.</title>
        <authorList>
            <person name="Goeker M."/>
        </authorList>
    </citation>
    <scope>NUCLEOTIDE SEQUENCE [LARGE SCALE GENOMIC DNA]</scope>
    <source>
        <strain evidence="3 4">DSM 29007</strain>
    </source>
</reference>
<dbReference type="InterPro" id="IPR005158">
    <property type="entry name" value="BTAD"/>
</dbReference>
<feature type="region of interest" description="Disordered" evidence="1">
    <location>
        <begin position="292"/>
        <end position="311"/>
    </location>
</feature>
<protein>
    <submittedName>
        <fullName evidence="3">DNA-binding SARP family transcriptional activator</fullName>
    </submittedName>
</protein>
<dbReference type="Proteomes" id="UP000582837">
    <property type="component" value="Unassembled WGS sequence"/>
</dbReference>
<organism evidence="3 4">
    <name type="scientific">Longimicrobium terrae</name>
    <dbReference type="NCBI Taxonomy" id="1639882"/>
    <lineage>
        <taxon>Bacteria</taxon>
        <taxon>Pseudomonadati</taxon>
        <taxon>Gemmatimonadota</taxon>
        <taxon>Longimicrobiia</taxon>
        <taxon>Longimicrobiales</taxon>
        <taxon>Longimicrobiaceae</taxon>
        <taxon>Longimicrobium</taxon>
    </lineage>
</organism>
<evidence type="ECO:0000313" key="3">
    <source>
        <dbReference type="EMBL" id="MBB6070575.1"/>
    </source>
</evidence>
<evidence type="ECO:0000256" key="1">
    <source>
        <dbReference type="SAM" id="MobiDB-lite"/>
    </source>
</evidence>
<evidence type="ECO:0000259" key="2">
    <source>
        <dbReference type="SMART" id="SM01043"/>
    </source>
</evidence>
<comment type="caution">
    <text evidence="3">The sequence shown here is derived from an EMBL/GenBank/DDBJ whole genome shotgun (WGS) entry which is preliminary data.</text>
</comment>
<sequence>MSPPIQLRVLGATDLRSADGEPLRRILTQPKRTALLVYVALARPRGYQRRERLLLRFWPEAATDRGRSALRLALHHLRRELGESVLLNRGDDEVGFADGSLRCDAIDFEAAVQQGRYTEALELYRGPLMAGFELDGSAEWDDWLGGERARLARLASSAATALAARAEAEEDAAAELRWRRAAVELDADDEVALRALLIALDAAGNRAGALAAYEAFCRRMRAGFDCEPAAETAKLAQAIRDRRPAPVRPAPPVEPSFAEAPVPADASPVIDPAITADERPFIDLLAVHPPRPASPSSQRVSVAEDASAPPSTRGVRRRWRAVLAGVAVLACAAVAWPALRGGVGGDDSVVATRVAVLPFAVRTGAPHTYLGEGMADLVSVRLDGTGELTTVDPYALLSFLRSRGDDQTSLEAGRRAAGRFGAGRFILGTVIEAGGRLHLTAAVYGADGRRLARAEVADLKEDSLFGAVDGLVRTLVAEGMDAPPEQLDRTAALTTQSLPALKAYLAGERAFRKGAFKRAAEQFALAVEGDSSFALASYRLSVAQDWAAQDGSVAAARAMRLADRLSTSDQQLLRARLAFRTGSAVAAEQLLRSLVAERPDNVEAWNELGEVLHHRAMWRGRSLATARPAWEQVIALDSSNVNARLHLAYIAALQGRRAELDSLVRSVAELSPAHESLTRTRAVRAFALDDEKGQAIAIDTLRAQSAAPRDANDIPAWGAAWRTADFLGDPEAGLRLAALMTENDRGAQSRLVGYTTRAHMQMARGRWRDARVQADSAARIDRDYAVRTWAFLAAFFPAALPADEVRRAYRDLAASPVPRALGTGGVVDEERGRYPAARHQYVLGALAVRMGDAAEANRRAAALAAMVDTTAAGRFARHLNAQLRARVRAAAGDVPGALQLVQSGWPEPVPELFVKDDSYSTVADRFFRARLLAASGRDAEALAWFGSLPEDISRGIMFPTAAEEDQARILERMGRRREAAEHYARFAHRWRQAEPELLPAVRAAQQRSAALQPGPR</sequence>
<dbReference type="SUPFAM" id="SSF48452">
    <property type="entry name" value="TPR-like"/>
    <property type="match status" value="2"/>
</dbReference>
<dbReference type="Pfam" id="PF03704">
    <property type="entry name" value="BTAD"/>
    <property type="match status" value="1"/>
</dbReference>
<dbReference type="SMART" id="SM01043">
    <property type="entry name" value="BTAD"/>
    <property type="match status" value="1"/>
</dbReference>
<dbReference type="Gene3D" id="1.25.40.10">
    <property type="entry name" value="Tetratricopeptide repeat domain"/>
    <property type="match status" value="3"/>
</dbReference>
<dbReference type="EMBL" id="JACHIA010000005">
    <property type="protein sequence ID" value="MBB6070575.1"/>
    <property type="molecule type" value="Genomic_DNA"/>
</dbReference>
<dbReference type="InterPro" id="IPR051677">
    <property type="entry name" value="AfsR-DnrI-RedD_regulator"/>
</dbReference>
<dbReference type="InterPro" id="IPR011990">
    <property type="entry name" value="TPR-like_helical_dom_sf"/>
</dbReference>
<name>A0A841GXU4_9BACT</name>
<keyword evidence="3" id="KW-0238">DNA-binding</keyword>
<dbReference type="InterPro" id="IPR036388">
    <property type="entry name" value="WH-like_DNA-bd_sf"/>
</dbReference>
<dbReference type="PANTHER" id="PTHR35807">
    <property type="entry name" value="TRANSCRIPTIONAL REGULATOR REDD-RELATED"/>
    <property type="match status" value="1"/>
</dbReference>
<accession>A0A841GXU4</accession>
<keyword evidence="4" id="KW-1185">Reference proteome</keyword>